<evidence type="ECO:0000256" key="4">
    <source>
        <dbReference type="ARBA" id="ARBA00023180"/>
    </source>
</evidence>
<dbReference type="Gene3D" id="3.20.20.80">
    <property type="entry name" value="Glycosidases"/>
    <property type="match status" value="2"/>
</dbReference>
<dbReference type="PANTHER" id="PTHR22762:SF127">
    <property type="entry name" value="ALPHA-XYLOSIDASE 1-RELATED"/>
    <property type="match status" value="1"/>
</dbReference>
<dbReference type="FunFam" id="2.60.40.1180:FF:000044">
    <property type="entry name" value="Alpha-glucosidase 1"/>
    <property type="match status" value="2"/>
</dbReference>
<dbReference type="InterPro" id="IPR030458">
    <property type="entry name" value="Glyco_hydro_31_AS"/>
</dbReference>
<dbReference type="InterPro" id="IPR025887">
    <property type="entry name" value="Glyco_hydro_31_N_dom"/>
</dbReference>
<feature type="domain" description="Glycoside hydrolase family 31 N-terminal" evidence="8">
    <location>
        <begin position="85"/>
        <end position="253"/>
    </location>
</feature>
<dbReference type="SUPFAM" id="SSF51011">
    <property type="entry name" value="Glycosyl hydrolase domain"/>
    <property type="match status" value="2"/>
</dbReference>
<evidence type="ECO:0008006" key="12">
    <source>
        <dbReference type="Google" id="ProtNLM"/>
    </source>
</evidence>
<dbReference type="InterPro" id="IPR013780">
    <property type="entry name" value="Glyco_hydro_b"/>
</dbReference>
<keyword evidence="11" id="KW-1185">Reference proteome</keyword>
<keyword evidence="5" id="KW-0326">Glycosidase</keyword>
<comment type="caution">
    <text evidence="10">The sequence shown here is derived from an EMBL/GenBank/DDBJ whole genome shotgun (WGS) entry which is preliminary data.</text>
</comment>
<dbReference type="SUPFAM" id="SSF51445">
    <property type="entry name" value="(Trans)glycosidases"/>
    <property type="match status" value="2"/>
</dbReference>
<feature type="domain" description="Glycoside hydrolase family 31 N-terminal" evidence="8">
    <location>
        <begin position="1020"/>
        <end position="1193"/>
    </location>
</feature>
<dbReference type="SUPFAM" id="SSF74650">
    <property type="entry name" value="Galactose mutarotase-like"/>
    <property type="match status" value="2"/>
</dbReference>
<evidence type="ECO:0000259" key="9">
    <source>
        <dbReference type="Pfam" id="PF21365"/>
    </source>
</evidence>
<dbReference type="PROSITE" id="PS00129">
    <property type="entry name" value="GLYCOSYL_HYDROL_F31_1"/>
    <property type="match status" value="2"/>
</dbReference>
<dbReference type="FunFam" id="3.20.20.80:FF:000016">
    <property type="entry name" value="Maltase-glucoamylase, intestinal"/>
    <property type="match status" value="2"/>
</dbReference>
<dbReference type="GO" id="GO:0004553">
    <property type="term" value="F:hydrolase activity, hydrolyzing O-glycosyl compounds"/>
    <property type="evidence" value="ECO:0007669"/>
    <property type="project" value="InterPro"/>
</dbReference>
<evidence type="ECO:0000256" key="2">
    <source>
        <dbReference type="ARBA" id="ARBA00022729"/>
    </source>
</evidence>
<dbReference type="Pfam" id="PF13802">
    <property type="entry name" value="Gal_mutarotas_2"/>
    <property type="match status" value="2"/>
</dbReference>
<gene>
    <name evidence="10" type="ORF">Ahy_A09g042023</name>
</gene>
<dbReference type="PANTHER" id="PTHR22762">
    <property type="entry name" value="ALPHA-GLUCOSIDASE"/>
    <property type="match status" value="1"/>
</dbReference>
<evidence type="ECO:0000259" key="8">
    <source>
        <dbReference type="Pfam" id="PF13802"/>
    </source>
</evidence>
<evidence type="ECO:0000259" key="7">
    <source>
        <dbReference type="Pfam" id="PF01055"/>
    </source>
</evidence>
<dbReference type="InterPro" id="IPR000322">
    <property type="entry name" value="Glyco_hydro_31_TIM"/>
</dbReference>
<dbReference type="Pfam" id="PF01055">
    <property type="entry name" value="Glyco_hydro_31_2nd"/>
    <property type="match status" value="2"/>
</dbReference>
<dbReference type="CDD" id="cd14752">
    <property type="entry name" value="GH31_N"/>
    <property type="match status" value="2"/>
</dbReference>
<dbReference type="Pfam" id="PF21365">
    <property type="entry name" value="Glyco_hydro_31_3rd"/>
    <property type="match status" value="2"/>
</dbReference>
<keyword evidence="4" id="KW-0325">Glycoprotein</keyword>
<feature type="domain" description="Glycosyl hydrolase family 31 C-terminal" evidence="9">
    <location>
        <begin position="1617"/>
        <end position="1706"/>
    </location>
</feature>
<keyword evidence="2 6" id="KW-0732">Signal</keyword>
<feature type="domain" description="Glycoside hydrolase family 31 TIM barrel" evidence="7">
    <location>
        <begin position="1236"/>
        <end position="1609"/>
    </location>
</feature>
<feature type="domain" description="Glycoside hydrolase family 31 TIM barrel" evidence="7">
    <location>
        <begin position="297"/>
        <end position="686"/>
    </location>
</feature>
<evidence type="ECO:0000313" key="11">
    <source>
        <dbReference type="Proteomes" id="UP000289738"/>
    </source>
</evidence>
<feature type="chain" id="PRO_5019015425" description="Alpha-xylosidase" evidence="6">
    <location>
        <begin position="33"/>
        <end position="1858"/>
    </location>
</feature>
<dbReference type="GO" id="GO:0005975">
    <property type="term" value="P:carbohydrate metabolic process"/>
    <property type="evidence" value="ECO:0007669"/>
    <property type="project" value="InterPro"/>
</dbReference>
<evidence type="ECO:0000256" key="6">
    <source>
        <dbReference type="SAM" id="SignalP"/>
    </source>
</evidence>
<organism evidence="10 11">
    <name type="scientific">Arachis hypogaea</name>
    <name type="common">Peanut</name>
    <dbReference type="NCBI Taxonomy" id="3818"/>
    <lineage>
        <taxon>Eukaryota</taxon>
        <taxon>Viridiplantae</taxon>
        <taxon>Streptophyta</taxon>
        <taxon>Embryophyta</taxon>
        <taxon>Tracheophyta</taxon>
        <taxon>Spermatophyta</taxon>
        <taxon>Magnoliopsida</taxon>
        <taxon>eudicotyledons</taxon>
        <taxon>Gunneridae</taxon>
        <taxon>Pentapetalae</taxon>
        <taxon>rosids</taxon>
        <taxon>fabids</taxon>
        <taxon>Fabales</taxon>
        <taxon>Fabaceae</taxon>
        <taxon>Papilionoideae</taxon>
        <taxon>50 kb inversion clade</taxon>
        <taxon>dalbergioids sensu lato</taxon>
        <taxon>Dalbergieae</taxon>
        <taxon>Pterocarpus clade</taxon>
        <taxon>Arachis</taxon>
    </lineage>
</organism>
<evidence type="ECO:0000313" key="10">
    <source>
        <dbReference type="EMBL" id="RYR37096.1"/>
    </source>
</evidence>
<evidence type="ECO:0000256" key="3">
    <source>
        <dbReference type="ARBA" id="ARBA00022801"/>
    </source>
</evidence>
<feature type="signal peptide" evidence="6">
    <location>
        <begin position="1"/>
        <end position="32"/>
    </location>
</feature>
<protein>
    <recommendedName>
        <fullName evidence="12">Alpha-xylosidase</fullName>
    </recommendedName>
</protein>
<evidence type="ECO:0000256" key="5">
    <source>
        <dbReference type="ARBA" id="ARBA00023295"/>
    </source>
</evidence>
<sequence length="1858" mass="207789">MITSQKKAMVSVYLFSLVLITCLLCFVEQAYSSYPKPTKIGLGYTLLSLEEVNGALLGLLQVKHNNYIYGPDIPLLRLFIKHESENRLRVHITDAKKQRWEVPYDLLPREKPVQIVSNKKKPIRSVAEYSGSELVLTYTCDPFSFAVKRKSNGETLFNSSSDETDPFGPLVFKDQYLEISTKLPKDASLYGLGENSQAHGIKLYPNDPYTLYTSDISAVNVNADLYGAHPVYMDLRNKGGKAYAHGVVLLNSNGMDVLYRGTSLAYKLIGGVLDFYFFAGPSPLNVVDQYTSLIGRPAPMPYWSFEQDSTWGYHNVSVLEYVVENYQKAKIPLDVIWTDDDHMDGHKDFTLNPVNFPRPKLLEFLDKIHSIGMKYVVIVDPGIAVNTSYGVYQRGMANDVFIKYEGQPYMGQVWPGAVYFPDFLNPKTVSWWGDEIRRFHELVPVDGLWIDMNEVSNFCTGKCKVSVGRVCPIPIVGGRPNPTCCLDCTNVTATRWDDPPYKINARRVEAPIGLKTVATSAVHYNGVKEYDAHSLYGFSQAIATHKALQGLQGKRPFILSRSTFVGSGKYAAHWTGDNKGTWEDLRYTISSILNFGIFGIPMVGSDICGFYPKSLEIDGTKNLTLLVNTEELCNRWIQVGAFYPFSRDHSSYISPRQELYLWDSVAKSARNALGMRYKLLPYLYTLNYEAHVSGAPIARPLFFSFPSYTECYGLSTQFLLGSSVMISPVLEQGNTQVRALFPPGTWYSLFDLTYTIVSKEGTYVTLDAPLNVVNVHLYQNAIIPMQQGGMVSKDARMTPFSLIVTFPAGANDGEAQGNLFLDDDELPEMRIANGYSTYIDFHASVREKTVKVWSQVQGGKYALDKGWIIDKISVLGLNGGGALLHTVMIDEEPLTSVSNVKVYTTEQRYLYDQRDGENKREIMVELKGLNIPVVHDNTPQLLAMFSPCSPLATLIFFSCILHFAQQASTSSFIGQGYRLISIQIAPDAAIHALLQVKQTNNIYGADIPLLRFYAKHETENRLRVHITDAKNKRWEVPYDLLPREQPPPLKQSIEFLKKKNSTWVSEYSGSELVLTYTPDPFSFAVTRKSNGDTLFNSTSDDDSHPFGPLVFKDQYLEISTKLSKDASLYGLGEHTQPHGIKLNPNDPYTLFTTDISAFNVNADLYGSHPVYMDLRNEGGKAYAHGVLLLNSNGMDVFYTGTSLTYKVIGGVLDFYFFAGPSPLNVVDQYTSLIGRPAPMPYWAFGFHQCRWGYHNLSVIEDVVENYQKAKIPLDVIWTDDDHMDGKKDFTLNSVNYPRPKLLEFLDKIHSIGMKYVVIVDPGIAVNASYGVYQRGMANDVFIKHDGDPFLGQVWPGAVHFPDFLNPKTVSWWGDEIRRFHELVPVDGLWIDMNEVSNFCNGKCTIPEGRICPNGTGPGWICCLDCKNITNTKWDDPPYKINASGIMAPVGYKTIATSAVHYNGVLEYDAHSLYGFSQSIATHKGLQGIEGKRPFILSRSTYVGSGKYVAHWTGDNQGTWENLRYSISTMLNFGIFGIPMVGSDICGFYPQPTEELCNRWIEVGAFYPFSRDHANYYSPRQELYQWESVAESARNALGMRYKILPYLYTLNYEAHLSGAPIARPLFFSFPSFTQSYGLSTQFLLGSSVMVSPVVEQGQTQVKALFPPGTWYNLFDMAHGVVSKEGTYVTLDAPLHVVNVHLYQNAILPMQQGGMVSKDARTTPFSLIVTFPAGAKEGEAQGNLFLDDDELPEMKIASGSSTYIDFHATIKDGTVRVWSQVQEGKFALDKGWVIDSINVLGVTGSKAVMDVSQSHVNVSITEQQLYGQGDDGGSKVVMVGMNGLNIPVGKNLDITWKMES</sequence>
<dbReference type="Gene3D" id="2.60.40.1760">
    <property type="entry name" value="glycosyl hydrolase (family 31)"/>
    <property type="match status" value="2"/>
</dbReference>
<dbReference type="InterPro" id="IPR048395">
    <property type="entry name" value="Glyco_hydro_31_C"/>
</dbReference>
<dbReference type="GO" id="GO:0030246">
    <property type="term" value="F:carbohydrate binding"/>
    <property type="evidence" value="ECO:0007669"/>
    <property type="project" value="InterPro"/>
</dbReference>
<dbReference type="InterPro" id="IPR017853">
    <property type="entry name" value="GH"/>
</dbReference>
<dbReference type="Proteomes" id="UP000289738">
    <property type="component" value="Chromosome A09"/>
</dbReference>
<comment type="similarity">
    <text evidence="1">Belongs to the glycosyl hydrolase 31 family.</text>
</comment>
<dbReference type="Gene3D" id="2.60.40.1180">
    <property type="entry name" value="Golgi alpha-mannosidase II"/>
    <property type="match status" value="4"/>
</dbReference>
<feature type="domain" description="Glycosyl hydrolase family 31 C-terminal" evidence="9">
    <location>
        <begin position="694"/>
        <end position="783"/>
    </location>
</feature>
<accession>A0A445BEL1</accession>
<dbReference type="InterPro" id="IPR011013">
    <property type="entry name" value="Gal_mutarotase_sf_dom"/>
</dbReference>
<proteinExistence type="inferred from homology"/>
<evidence type="ECO:0000256" key="1">
    <source>
        <dbReference type="ARBA" id="ARBA00007806"/>
    </source>
</evidence>
<dbReference type="CDD" id="cd06602">
    <property type="entry name" value="GH31_MGAM_SI_GAA"/>
    <property type="match status" value="2"/>
</dbReference>
<dbReference type="EMBL" id="SDMP01000009">
    <property type="protein sequence ID" value="RYR37096.1"/>
    <property type="molecule type" value="Genomic_DNA"/>
</dbReference>
<keyword evidence="3" id="KW-0378">Hydrolase</keyword>
<reference evidence="10 11" key="1">
    <citation type="submission" date="2019-01" db="EMBL/GenBank/DDBJ databases">
        <title>Sequencing of cultivated peanut Arachis hypogaea provides insights into genome evolution and oil improvement.</title>
        <authorList>
            <person name="Chen X."/>
        </authorList>
    </citation>
    <scope>NUCLEOTIDE SEQUENCE [LARGE SCALE GENOMIC DNA]</scope>
    <source>
        <strain evidence="11">cv. Fuhuasheng</strain>
        <tissue evidence="10">Leaves</tissue>
    </source>
</reference>
<name>A0A445BEL1_ARAHY</name>